<evidence type="ECO:0000256" key="1">
    <source>
        <dbReference type="SAM" id="MobiDB-lite"/>
    </source>
</evidence>
<comment type="caution">
    <text evidence="2">The sequence shown here is derived from an EMBL/GenBank/DDBJ whole genome shotgun (WGS) entry which is preliminary data.</text>
</comment>
<dbReference type="Proteomes" id="UP000815325">
    <property type="component" value="Unassembled WGS sequence"/>
</dbReference>
<evidence type="ECO:0000313" key="3">
    <source>
        <dbReference type="Proteomes" id="UP000815325"/>
    </source>
</evidence>
<feature type="non-terminal residue" evidence="2">
    <location>
        <position position="1"/>
    </location>
</feature>
<feature type="region of interest" description="Disordered" evidence="1">
    <location>
        <begin position="86"/>
        <end position="107"/>
    </location>
</feature>
<accession>A0ABQ7GRJ4</accession>
<gene>
    <name evidence="2" type="ORF">DUNSADRAFT_4628</name>
</gene>
<proteinExistence type="predicted"/>
<sequence length="181" mass="19233">PKRTGLPMPPSALPKTTLLVIPGPPALAGSFPPPAPFPSFPAHPERFSPSGLPTSLPPYAFPRGGICLLHYLPLFLPSMPSLTKSLPSLNPSPEPPPSRTSQGLTPPNLPNILPPYAVFERHPPPALLECLPIPELPKSLYPLALHQSLPPPALPKSLTPLSLSENLLPPALLESLLNPFS</sequence>
<organism evidence="2 3">
    <name type="scientific">Dunaliella salina</name>
    <name type="common">Green alga</name>
    <name type="synonym">Protococcus salinus</name>
    <dbReference type="NCBI Taxonomy" id="3046"/>
    <lineage>
        <taxon>Eukaryota</taxon>
        <taxon>Viridiplantae</taxon>
        <taxon>Chlorophyta</taxon>
        <taxon>core chlorophytes</taxon>
        <taxon>Chlorophyceae</taxon>
        <taxon>CS clade</taxon>
        <taxon>Chlamydomonadales</taxon>
        <taxon>Dunaliellaceae</taxon>
        <taxon>Dunaliella</taxon>
    </lineage>
</organism>
<name>A0ABQ7GRJ4_DUNSA</name>
<evidence type="ECO:0000313" key="2">
    <source>
        <dbReference type="EMBL" id="KAF5837237.1"/>
    </source>
</evidence>
<protein>
    <submittedName>
        <fullName evidence="2">Uncharacterized protein</fullName>
    </submittedName>
</protein>
<dbReference type="EMBL" id="MU069623">
    <property type="protein sequence ID" value="KAF5837237.1"/>
    <property type="molecule type" value="Genomic_DNA"/>
</dbReference>
<keyword evidence="3" id="KW-1185">Reference proteome</keyword>
<reference evidence="2" key="1">
    <citation type="submission" date="2017-08" db="EMBL/GenBank/DDBJ databases">
        <authorList>
            <person name="Polle J.E."/>
            <person name="Barry K."/>
            <person name="Cushman J."/>
            <person name="Schmutz J."/>
            <person name="Tran D."/>
            <person name="Hathwaick L.T."/>
            <person name="Yim W.C."/>
            <person name="Jenkins J."/>
            <person name="Mckie-Krisberg Z.M."/>
            <person name="Prochnik S."/>
            <person name="Lindquist E."/>
            <person name="Dockter R.B."/>
            <person name="Adam C."/>
            <person name="Molina H."/>
            <person name="Bunkerborg J."/>
            <person name="Jin E."/>
            <person name="Buchheim M."/>
            <person name="Magnuson J."/>
        </authorList>
    </citation>
    <scope>NUCLEOTIDE SEQUENCE</scope>
    <source>
        <strain evidence="2">CCAP 19/18</strain>
    </source>
</reference>